<proteinExistence type="predicted"/>
<reference evidence="1 2" key="1">
    <citation type="submission" date="2023-08" db="EMBL/GenBank/DDBJ databases">
        <title>Annotated Genome Sequence of Vanrija albida AlHP1.</title>
        <authorList>
            <person name="Herzog R."/>
        </authorList>
    </citation>
    <scope>NUCLEOTIDE SEQUENCE [LARGE SCALE GENOMIC DNA]</scope>
    <source>
        <strain evidence="1 2">AlHP1</strain>
    </source>
</reference>
<keyword evidence="2" id="KW-1185">Reference proteome</keyword>
<organism evidence="1 2">
    <name type="scientific">Vanrija albida</name>
    <dbReference type="NCBI Taxonomy" id="181172"/>
    <lineage>
        <taxon>Eukaryota</taxon>
        <taxon>Fungi</taxon>
        <taxon>Dikarya</taxon>
        <taxon>Basidiomycota</taxon>
        <taxon>Agaricomycotina</taxon>
        <taxon>Tremellomycetes</taxon>
        <taxon>Trichosporonales</taxon>
        <taxon>Trichosporonaceae</taxon>
        <taxon>Vanrija</taxon>
    </lineage>
</organism>
<protein>
    <submittedName>
        <fullName evidence="1">Uncharacterized protein</fullName>
    </submittedName>
</protein>
<sequence>MAQYAARRDPRGCILADPVNLLIHLREDQMSNGGGPPGHYCVARGCGLFRLGSVLNLRMPYCLDHLDTIEFDLQWLIATVNHLESDADTIALTLWVYDSVLRIREHMAEPGFSWAECLRATGSGV</sequence>
<gene>
    <name evidence="1" type="ORF">Q8F55_006053</name>
</gene>
<name>A0ABR3Q3K5_9TREE</name>
<dbReference type="Proteomes" id="UP001565368">
    <property type="component" value="Unassembled WGS sequence"/>
</dbReference>
<dbReference type="EMBL" id="JBBXJM010000004">
    <property type="protein sequence ID" value="KAL1409220.1"/>
    <property type="molecule type" value="Genomic_DNA"/>
</dbReference>
<evidence type="ECO:0000313" key="2">
    <source>
        <dbReference type="Proteomes" id="UP001565368"/>
    </source>
</evidence>
<comment type="caution">
    <text evidence="1">The sequence shown here is derived from an EMBL/GenBank/DDBJ whole genome shotgun (WGS) entry which is preliminary data.</text>
</comment>
<dbReference type="GeneID" id="95987096"/>
<evidence type="ECO:0000313" key="1">
    <source>
        <dbReference type="EMBL" id="KAL1409220.1"/>
    </source>
</evidence>
<dbReference type="RefSeq" id="XP_069209164.1">
    <property type="nucleotide sequence ID" value="XM_069354522.1"/>
</dbReference>
<accession>A0ABR3Q3K5</accession>